<proteinExistence type="predicted"/>
<dbReference type="Proteomes" id="UP000033385">
    <property type="component" value="Unassembled WGS sequence"/>
</dbReference>
<dbReference type="PATRIC" id="fig|1359153.3.peg.24"/>
<accession>A0A0F3NGR7</accession>
<comment type="caution">
    <text evidence="1">The sequence shown here is derived from an EMBL/GenBank/DDBJ whole genome shotgun (WGS) entry which is preliminary data.</text>
</comment>
<dbReference type="AlphaFoldDB" id="A0A0F3NGR7"/>
<sequence>MQRAQHIAKNLNSITDLRDIALKDNIPILAVNYYTGYTKISKAV</sequence>
<gene>
    <name evidence="1" type="ORF">APHNP_0021</name>
</gene>
<protein>
    <submittedName>
        <fullName evidence="1">Uncharacterized protein</fullName>
    </submittedName>
</protein>
<evidence type="ECO:0000313" key="2">
    <source>
        <dbReference type="Proteomes" id="UP000033385"/>
    </source>
</evidence>
<dbReference type="EMBL" id="LANW01000001">
    <property type="protein sequence ID" value="KJV67263.1"/>
    <property type="molecule type" value="Genomic_DNA"/>
</dbReference>
<organism evidence="1 2">
    <name type="scientific">Anaplasma phagocytophilum str. ApNP</name>
    <dbReference type="NCBI Taxonomy" id="1359153"/>
    <lineage>
        <taxon>Bacteria</taxon>
        <taxon>Pseudomonadati</taxon>
        <taxon>Pseudomonadota</taxon>
        <taxon>Alphaproteobacteria</taxon>
        <taxon>Rickettsiales</taxon>
        <taxon>Anaplasmataceae</taxon>
        <taxon>Anaplasma</taxon>
        <taxon>phagocytophilum group</taxon>
    </lineage>
</organism>
<reference evidence="1 2" key="1">
    <citation type="submission" date="2015-01" db="EMBL/GenBank/DDBJ databases">
        <title>Genome Sequencing of Rickettsiales.</title>
        <authorList>
            <person name="Daugherty S.C."/>
            <person name="Su Q."/>
            <person name="Abolude K."/>
            <person name="Beier-Sexton M."/>
            <person name="Carlyon J.A."/>
            <person name="Carter R."/>
            <person name="Day N.P."/>
            <person name="Dumler S.J."/>
            <person name="Dyachenko V."/>
            <person name="Godinez A."/>
            <person name="Kurtti T.J."/>
            <person name="Lichay M."/>
            <person name="Mullins K.E."/>
            <person name="Ott S."/>
            <person name="Pappas-Brown V."/>
            <person name="Paris D.H."/>
            <person name="Patel P."/>
            <person name="Richards A.L."/>
            <person name="Sadzewicz L."/>
            <person name="Sears K."/>
            <person name="Seidman D."/>
            <person name="Sengamalay N."/>
            <person name="Stenos J."/>
            <person name="Tallon L.J."/>
            <person name="Vincent G."/>
            <person name="Fraser C.M."/>
            <person name="Munderloh U."/>
            <person name="Dunning-Hotopp J.C."/>
        </authorList>
    </citation>
    <scope>NUCLEOTIDE SEQUENCE [LARGE SCALE GENOMIC DNA]</scope>
    <source>
        <strain evidence="1 2">ApNP</strain>
    </source>
</reference>
<evidence type="ECO:0000313" key="1">
    <source>
        <dbReference type="EMBL" id="KJV67263.1"/>
    </source>
</evidence>
<name>A0A0F3NGR7_ANAPH</name>